<proteinExistence type="predicted"/>
<accession>A0A1E4SJS9</accession>
<dbReference type="PANTHER" id="PTHR28065:SF1">
    <property type="entry name" value="DUF4050 DOMAIN-CONTAINING PROTEIN"/>
    <property type="match status" value="1"/>
</dbReference>
<evidence type="ECO:0000259" key="1">
    <source>
        <dbReference type="Pfam" id="PF13259"/>
    </source>
</evidence>
<dbReference type="PANTHER" id="PTHR28065">
    <property type="entry name" value="FREQUENIN"/>
    <property type="match status" value="1"/>
</dbReference>
<reference evidence="3" key="1">
    <citation type="submission" date="2016-05" db="EMBL/GenBank/DDBJ databases">
        <title>Comparative genomics of biotechnologically important yeasts.</title>
        <authorList>
            <consortium name="DOE Joint Genome Institute"/>
            <person name="Riley R."/>
            <person name="Haridas S."/>
            <person name="Wolfe K.H."/>
            <person name="Lopes M.R."/>
            <person name="Hittinger C.T."/>
            <person name="Goker M."/>
            <person name="Salamov A."/>
            <person name="Wisecaver J."/>
            <person name="Long T.M."/>
            <person name="Aerts A.L."/>
            <person name="Barry K."/>
            <person name="Choi C."/>
            <person name="Clum A."/>
            <person name="Coughlan A.Y."/>
            <person name="Deshpande S."/>
            <person name="Douglass A.P."/>
            <person name="Hanson S.J."/>
            <person name="Klenk H.-P."/>
            <person name="Labutti K."/>
            <person name="Lapidus A."/>
            <person name="Lindquist E."/>
            <person name="Lipzen A."/>
            <person name="Meier-Kolthoff J.P."/>
            <person name="Ohm R.A."/>
            <person name="Otillar R.P."/>
            <person name="Pangilinan J."/>
            <person name="Peng Y."/>
            <person name="Rokas A."/>
            <person name="Rosa C.A."/>
            <person name="Scheuner C."/>
            <person name="Sibirny A.A."/>
            <person name="Slot J.C."/>
            <person name="Stielow J.B."/>
            <person name="Sun H."/>
            <person name="Kurtzman C.P."/>
            <person name="Blackwell M."/>
            <person name="Grigoriev I.V."/>
            <person name="Jeffries T.W."/>
        </authorList>
    </citation>
    <scope>NUCLEOTIDE SEQUENCE [LARGE SCALE GENOMIC DNA]</scope>
    <source>
        <strain evidence="3">NRRL Y-17324</strain>
    </source>
</reference>
<dbReference type="OrthoDB" id="5576875at2759"/>
<protein>
    <recommendedName>
        <fullName evidence="1">Gag1-like clamp domain-containing protein</fullName>
    </recommendedName>
</protein>
<gene>
    <name evidence="2" type="ORF">CANTADRAFT_31921</name>
</gene>
<feature type="non-terminal residue" evidence="2">
    <location>
        <position position="1"/>
    </location>
</feature>
<feature type="domain" description="Gag1-like clamp" evidence="1">
    <location>
        <begin position="152"/>
        <end position="249"/>
    </location>
</feature>
<evidence type="ECO:0000313" key="2">
    <source>
        <dbReference type="EMBL" id="ODV79763.1"/>
    </source>
</evidence>
<organism evidence="2 3">
    <name type="scientific">Suhomyces tanzawaensis NRRL Y-17324</name>
    <dbReference type="NCBI Taxonomy" id="984487"/>
    <lineage>
        <taxon>Eukaryota</taxon>
        <taxon>Fungi</taxon>
        <taxon>Dikarya</taxon>
        <taxon>Ascomycota</taxon>
        <taxon>Saccharomycotina</taxon>
        <taxon>Pichiomycetes</taxon>
        <taxon>Debaryomycetaceae</taxon>
        <taxon>Suhomyces</taxon>
    </lineage>
</organism>
<dbReference type="InterPro" id="IPR053274">
    <property type="entry name" value="Fluconazole_resistance"/>
</dbReference>
<dbReference type="Pfam" id="PF13259">
    <property type="entry name" value="clamp_Gag1-like"/>
    <property type="match status" value="1"/>
</dbReference>
<name>A0A1E4SJS9_9ASCO</name>
<dbReference type="RefSeq" id="XP_020064885.1">
    <property type="nucleotide sequence ID" value="XM_020208421.2"/>
</dbReference>
<feature type="non-terminal residue" evidence="2">
    <location>
        <position position="256"/>
    </location>
</feature>
<dbReference type="STRING" id="984487.A0A1E4SJS9"/>
<dbReference type="AlphaFoldDB" id="A0A1E4SJS9"/>
<evidence type="ECO:0000313" key="3">
    <source>
        <dbReference type="Proteomes" id="UP000094285"/>
    </source>
</evidence>
<dbReference type="EMBL" id="KV453911">
    <property type="protein sequence ID" value="ODV79763.1"/>
    <property type="molecule type" value="Genomic_DNA"/>
</dbReference>
<dbReference type="GeneID" id="30982558"/>
<sequence length="256" mass="29774">SRPSRKPGFLKRVSSEWNLLVHRIKSISKDVFTTDELVEELFVDLDSDEASMERILKSSNRALNPAEESFLQEYKKFKNLDKMVQHHQNHQSAEVRSSSTAVSDTKTRSTLLDIIRQTTSNSETVHSEDEDHDNEISYHDLDLCKLRQELELHQNSESTEASTLKSSNENLGTTLWEYRRRKWLQNSDPEKVQQKLSQLSIEHIPKESYHKIYSFLIDKGRSLKNDKKINLLDLINIINAGWIAEEKWDRAARGLP</sequence>
<keyword evidence="3" id="KW-1185">Reference proteome</keyword>
<dbReference type="InterPro" id="IPR025124">
    <property type="entry name" value="Gag1-like_clamp"/>
</dbReference>
<dbReference type="Proteomes" id="UP000094285">
    <property type="component" value="Unassembled WGS sequence"/>
</dbReference>